<accession>A0A6J5P6W7</accession>
<proteinExistence type="predicted"/>
<reference evidence="1" key="1">
    <citation type="submission" date="2020-04" db="EMBL/GenBank/DDBJ databases">
        <authorList>
            <person name="Chiriac C."/>
            <person name="Salcher M."/>
            <person name="Ghai R."/>
            <person name="Kavagutti S V."/>
        </authorList>
    </citation>
    <scope>NUCLEOTIDE SEQUENCE</scope>
</reference>
<evidence type="ECO:0000313" key="1">
    <source>
        <dbReference type="EMBL" id="CAB4166832.1"/>
    </source>
</evidence>
<organism evidence="1">
    <name type="scientific">uncultured Caudovirales phage</name>
    <dbReference type="NCBI Taxonomy" id="2100421"/>
    <lineage>
        <taxon>Viruses</taxon>
        <taxon>Duplodnaviria</taxon>
        <taxon>Heunggongvirae</taxon>
        <taxon>Uroviricota</taxon>
        <taxon>Caudoviricetes</taxon>
        <taxon>Peduoviridae</taxon>
        <taxon>Maltschvirus</taxon>
        <taxon>Maltschvirus maltsch</taxon>
    </lineage>
</organism>
<protein>
    <submittedName>
        <fullName evidence="1">Uncharacterized protein</fullName>
    </submittedName>
</protein>
<dbReference type="EMBL" id="LR796787">
    <property type="protein sequence ID" value="CAB4166832.1"/>
    <property type="molecule type" value="Genomic_DNA"/>
</dbReference>
<name>A0A6J5P6W7_9CAUD</name>
<sequence>MKKIDERVKPCENVSAESCATGSAGNNMRILKNHLEDLKLPSEAIDWLSMLWHVTQVWDDVADSDEIKRNDLDNAIWYSLVGMYANPFFQANSSSLLPVVANVIMKWQASDYAERESESDARSFVWRAGFYDVVMITVILCHGHEKAKQIAPYVMNMYGEKLEDYLKEFGHG</sequence>
<gene>
    <name evidence="1" type="ORF">UFOVP835_68</name>
</gene>